<dbReference type="RefSeq" id="WP_062498608.1">
    <property type="nucleotide sequence ID" value="NZ_MXAN01000033.1"/>
</dbReference>
<dbReference type="NCBIfam" id="NF038290">
    <property type="entry name" value="repM_Acin"/>
    <property type="match status" value="1"/>
</dbReference>
<protein>
    <submittedName>
        <fullName evidence="4">RepB family plasmid replication initiator protein</fullName>
    </submittedName>
    <submittedName>
        <fullName evidence="5">Replication protein</fullName>
    </submittedName>
</protein>
<dbReference type="InterPro" id="IPR036388">
    <property type="entry name" value="WH-like_DNA-bd_sf"/>
</dbReference>
<evidence type="ECO:0000313" key="7">
    <source>
        <dbReference type="Proteomes" id="UP000254107"/>
    </source>
</evidence>
<organism evidence="4 6">
    <name type="scientific">Moraxella lacunata</name>
    <dbReference type="NCBI Taxonomy" id="477"/>
    <lineage>
        <taxon>Bacteria</taxon>
        <taxon>Pseudomonadati</taxon>
        <taxon>Pseudomonadota</taxon>
        <taxon>Gammaproteobacteria</taxon>
        <taxon>Moraxellales</taxon>
        <taxon>Moraxellaceae</taxon>
        <taxon>Moraxella</taxon>
    </lineage>
</organism>
<keyword evidence="7" id="KW-1185">Reference proteome</keyword>
<sequence length="392" mass="45996">MNKNLVVKDNALINASYNLELVEQRLILLAVVEARRTNQEIKSDDFLTICAENYINEFGVHRNVAYQALKDACSHLFERRFTYQKLTPKGNKETITSRWVQSVSYVENEAIVRLKFSDDVAPLITLLEKNFTSYELEQVAGLTSKYAVRLYEIIIAWRTKGRTPMFDIDELRNRLGVINDEYPRMETLKRKVIDFAVKQVNDKTDIDITYEQHKNGRKIIGFTFVVTQKSKEKLTTPRTKDKERDVNTVDIFDSLTDKERKIVNQKNIYADNIGADGQHRANLIKQALEQHRQAELETKKKKEREKAEKQAKKAKEKIELDRARDIFEKIKAEHRLINMYLARNIDPNHLQGLQQIRYNDGDFAGVFEMEKHKFEKLANFRHLNLDFLQIKQ</sequence>
<reference evidence="5 7" key="3">
    <citation type="submission" date="2018-06" db="EMBL/GenBank/DDBJ databases">
        <authorList>
            <consortium name="Pathogen Informatics"/>
            <person name="Doyle S."/>
        </authorList>
    </citation>
    <scope>NUCLEOTIDE SEQUENCE [LARGE SCALE GENOMIC DNA]</scope>
    <source>
        <strain evidence="5 7">NCTC7911</strain>
    </source>
</reference>
<reference evidence="6" key="1">
    <citation type="submission" date="2017-03" db="EMBL/GenBank/DDBJ databases">
        <title>Draft genome sequence of Moraxella equi CCUG 4950T type strain.</title>
        <authorList>
            <person name="Salva-Serra F."/>
            <person name="Engstrom-Jakobsson H."/>
            <person name="Thorell K."/>
            <person name="Jaen-Luchoro D."/>
            <person name="Gonzales-Siles L."/>
            <person name="Karlsson R."/>
            <person name="Yazdan S."/>
            <person name="Boulund F."/>
            <person name="Johnning A."/>
            <person name="Engstrand L."/>
            <person name="Kristiansson E."/>
            <person name="Moore E."/>
        </authorList>
    </citation>
    <scope>NUCLEOTIDE SEQUENCE [LARGE SCALE GENOMIC DNA]</scope>
    <source>
        <strain evidence="6">CCUG 4441</strain>
    </source>
</reference>
<evidence type="ECO:0000313" key="5">
    <source>
        <dbReference type="EMBL" id="STZ74851.1"/>
    </source>
</evidence>
<gene>
    <name evidence="5" type="primary">repE_3</name>
    <name evidence="4" type="ORF">B5J94_05105</name>
    <name evidence="5" type="ORF">NCTC7911_03032</name>
</gene>
<reference evidence="4" key="2">
    <citation type="submission" date="2017-03" db="EMBL/GenBank/DDBJ databases">
        <authorList>
            <person name="Afonso C.L."/>
            <person name="Miller P.J."/>
            <person name="Scott M.A."/>
            <person name="Spackman E."/>
            <person name="Goraichik I."/>
            <person name="Dimitrov K.M."/>
            <person name="Suarez D.L."/>
            <person name="Swayne D.E."/>
        </authorList>
    </citation>
    <scope>NUCLEOTIDE SEQUENCE</scope>
    <source>
        <strain evidence="4">CCUG 4441</strain>
    </source>
</reference>
<feature type="coiled-coil region" evidence="2">
    <location>
        <begin position="284"/>
        <end position="333"/>
    </location>
</feature>
<evidence type="ECO:0000313" key="6">
    <source>
        <dbReference type="Proteomes" id="UP000191025"/>
    </source>
</evidence>
<evidence type="ECO:0000256" key="2">
    <source>
        <dbReference type="SAM" id="Coils"/>
    </source>
</evidence>
<dbReference type="SUPFAM" id="SSF46785">
    <property type="entry name" value="Winged helix' DNA-binding domain"/>
    <property type="match status" value="2"/>
</dbReference>
<dbReference type="Proteomes" id="UP000191025">
    <property type="component" value="Unassembled WGS sequence"/>
</dbReference>
<dbReference type="GeneID" id="302271500"/>
<dbReference type="AlphaFoldDB" id="A0A1V4GZD2"/>
<evidence type="ECO:0000313" key="4">
    <source>
        <dbReference type="EMBL" id="OPH37738.1"/>
    </source>
</evidence>
<dbReference type="GO" id="GO:0003887">
    <property type="term" value="F:DNA-directed DNA polymerase activity"/>
    <property type="evidence" value="ECO:0007669"/>
    <property type="project" value="InterPro"/>
</dbReference>
<dbReference type="Pfam" id="PF21205">
    <property type="entry name" value="Rep3_C"/>
    <property type="match status" value="1"/>
</dbReference>
<dbReference type="Pfam" id="PF01051">
    <property type="entry name" value="Rep3_N"/>
    <property type="match status" value="1"/>
</dbReference>
<name>A0A1V4GZD2_MORLA</name>
<keyword evidence="2" id="KW-0175">Coiled coil</keyword>
<dbReference type="EMBL" id="UGQC01000004">
    <property type="protein sequence ID" value="STZ74851.1"/>
    <property type="molecule type" value="Genomic_DNA"/>
</dbReference>
<dbReference type="InterPro" id="IPR000525">
    <property type="entry name" value="Initiator_Rep_WH1"/>
</dbReference>
<feature type="domain" description="Initiator Rep protein WH1" evidence="3">
    <location>
        <begin position="6"/>
        <end position="154"/>
    </location>
</feature>
<evidence type="ECO:0000256" key="1">
    <source>
        <dbReference type="ARBA" id="ARBA00038283"/>
    </source>
</evidence>
<dbReference type="Gene3D" id="1.10.10.10">
    <property type="entry name" value="Winged helix-like DNA-binding domain superfamily/Winged helix DNA-binding domain"/>
    <property type="match status" value="2"/>
</dbReference>
<dbReference type="GO" id="GO:0006270">
    <property type="term" value="P:DNA replication initiation"/>
    <property type="evidence" value="ECO:0007669"/>
    <property type="project" value="InterPro"/>
</dbReference>
<dbReference type="Proteomes" id="UP000254107">
    <property type="component" value="Unassembled WGS sequence"/>
</dbReference>
<dbReference type="EMBL" id="MXAN01000033">
    <property type="protein sequence ID" value="OPH37738.1"/>
    <property type="molecule type" value="Genomic_DNA"/>
</dbReference>
<dbReference type="InterPro" id="IPR036390">
    <property type="entry name" value="WH_DNA-bd_sf"/>
</dbReference>
<evidence type="ECO:0000259" key="3">
    <source>
        <dbReference type="Pfam" id="PF01051"/>
    </source>
</evidence>
<comment type="similarity">
    <text evidence="1">Belongs to the initiator RepB protein family.</text>
</comment>
<proteinExistence type="inferred from homology"/>
<accession>A0A1V4GZD2</accession>